<keyword evidence="2" id="KW-0812">Transmembrane</keyword>
<gene>
    <name evidence="3" type="ORF">GKE44_11460</name>
</gene>
<evidence type="ECO:0000256" key="1">
    <source>
        <dbReference type="SAM" id="MobiDB-lite"/>
    </source>
</evidence>
<evidence type="ECO:0000256" key="2">
    <source>
        <dbReference type="SAM" id="Phobius"/>
    </source>
</evidence>
<organism evidence="3 4">
    <name type="scientific">Agathobacter rectalis</name>
    <dbReference type="NCBI Taxonomy" id="39491"/>
    <lineage>
        <taxon>Bacteria</taxon>
        <taxon>Bacillati</taxon>
        <taxon>Bacillota</taxon>
        <taxon>Clostridia</taxon>
        <taxon>Lachnospirales</taxon>
        <taxon>Lachnospiraceae</taxon>
        <taxon>Agathobacter</taxon>
    </lineage>
</organism>
<proteinExistence type="predicted"/>
<reference evidence="3 4" key="1">
    <citation type="journal article" date="2019" name="Nat. Med.">
        <title>A library of human gut bacterial isolates paired with longitudinal multiomics data enables mechanistic microbiome research.</title>
        <authorList>
            <person name="Poyet M."/>
            <person name="Groussin M."/>
            <person name="Gibbons S.M."/>
            <person name="Avila-Pacheco J."/>
            <person name="Jiang X."/>
            <person name="Kearney S.M."/>
            <person name="Perrotta A.R."/>
            <person name="Berdy B."/>
            <person name="Zhao S."/>
            <person name="Lieberman T.D."/>
            <person name="Swanson P.K."/>
            <person name="Smith M."/>
            <person name="Roesemann S."/>
            <person name="Alexander J.E."/>
            <person name="Rich S.A."/>
            <person name="Livny J."/>
            <person name="Vlamakis H."/>
            <person name="Clish C."/>
            <person name="Bullock K."/>
            <person name="Deik A."/>
            <person name="Scott J."/>
            <person name="Pierce K.A."/>
            <person name="Xavier R.J."/>
            <person name="Alm E.J."/>
        </authorList>
    </citation>
    <scope>NUCLEOTIDE SEQUENCE [LARGE SCALE GENOMIC DNA]</scope>
    <source>
        <strain evidence="3 4">BIOML-A5</strain>
    </source>
</reference>
<feature type="transmembrane region" description="Helical" evidence="2">
    <location>
        <begin position="58"/>
        <end position="76"/>
    </location>
</feature>
<comment type="caution">
    <text evidence="3">The sequence shown here is derived from an EMBL/GenBank/DDBJ whole genome shotgun (WGS) entry which is preliminary data.</text>
</comment>
<dbReference type="EMBL" id="WKQV01000019">
    <property type="protein sequence ID" value="MSD27751.1"/>
    <property type="molecule type" value="Genomic_DNA"/>
</dbReference>
<evidence type="ECO:0000313" key="4">
    <source>
        <dbReference type="Proteomes" id="UP000465607"/>
    </source>
</evidence>
<name>A0A7X2MC17_9FIRM</name>
<sequence length="80" mass="9022">MCGGRKRPQNSKVGAESAPQMSKWGQKAPPQFGHDKIRMKGSYKVGAESAPKIVKSKFVCKFIFQLCGFIYATFIFKRFD</sequence>
<dbReference type="AlphaFoldDB" id="A0A7X2MC17"/>
<evidence type="ECO:0000313" key="3">
    <source>
        <dbReference type="EMBL" id="MSD27751.1"/>
    </source>
</evidence>
<feature type="region of interest" description="Disordered" evidence="1">
    <location>
        <begin position="1"/>
        <end position="34"/>
    </location>
</feature>
<keyword evidence="2" id="KW-0472">Membrane</keyword>
<accession>A0A7X2MC17</accession>
<protein>
    <submittedName>
        <fullName evidence="3">Uncharacterized protein</fullName>
    </submittedName>
</protein>
<keyword evidence="2" id="KW-1133">Transmembrane helix</keyword>
<dbReference type="Proteomes" id="UP000465607">
    <property type="component" value="Unassembled WGS sequence"/>
</dbReference>